<name>A0A9P5TMS0_GYMJU</name>
<evidence type="ECO:0000256" key="1">
    <source>
        <dbReference type="SAM" id="MobiDB-lite"/>
    </source>
</evidence>
<feature type="compositionally biased region" description="Pro residues" evidence="1">
    <location>
        <begin position="314"/>
        <end position="341"/>
    </location>
</feature>
<reference evidence="3" key="1">
    <citation type="submission" date="2020-11" db="EMBL/GenBank/DDBJ databases">
        <authorList>
            <consortium name="DOE Joint Genome Institute"/>
            <person name="Ahrendt S."/>
            <person name="Riley R."/>
            <person name="Andreopoulos W."/>
            <person name="LaButti K."/>
            <person name="Pangilinan J."/>
            <person name="Ruiz-duenas F.J."/>
            <person name="Barrasa J.M."/>
            <person name="Sanchez-Garcia M."/>
            <person name="Camarero S."/>
            <person name="Miyauchi S."/>
            <person name="Serrano A."/>
            <person name="Linde D."/>
            <person name="Babiker R."/>
            <person name="Drula E."/>
            <person name="Ayuso-Fernandez I."/>
            <person name="Pacheco R."/>
            <person name="Padilla G."/>
            <person name="Ferreira P."/>
            <person name="Barriuso J."/>
            <person name="Kellner H."/>
            <person name="Castanera R."/>
            <person name="Alfaro M."/>
            <person name="Ramirez L."/>
            <person name="Pisabarro A.G."/>
            <person name="Kuo A."/>
            <person name="Tritt A."/>
            <person name="Lipzen A."/>
            <person name="He G."/>
            <person name="Yan M."/>
            <person name="Ng V."/>
            <person name="Cullen D."/>
            <person name="Martin F."/>
            <person name="Rosso M.-N."/>
            <person name="Henrissat B."/>
            <person name="Hibbett D."/>
            <person name="Martinez A.T."/>
            <person name="Grigoriev I.V."/>
        </authorList>
    </citation>
    <scope>NUCLEOTIDE SEQUENCE</scope>
    <source>
        <strain evidence="3">AH 44721</strain>
    </source>
</reference>
<organism evidence="3 4">
    <name type="scientific">Gymnopilus junonius</name>
    <name type="common">Spectacular rustgill mushroom</name>
    <name type="synonym">Gymnopilus spectabilis subsp. junonius</name>
    <dbReference type="NCBI Taxonomy" id="109634"/>
    <lineage>
        <taxon>Eukaryota</taxon>
        <taxon>Fungi</taxon>
        <taxon>Dikarya</taxon>
        <taxon>Basidiomycota</taxon>
        <taxon>Agaricomycotina</taxon>
        <taxon>Agaricomycetes</taxon>
        <taxon>Agaricomycetidae</taxon>
        <taxon>Agaricales</taxon>
        <taxon>Agaricineae</taxon>
        <taxon>Hymenogastraceae</taxon>
        <taxon>Gymnopilus</taxon>
    </lineage>
</organism>
<protein>
    <submittedName>
        <fullName evidence="3">Uncharacterized protein</fullName>
    </submittedName>
</protein>
<keyword evidence="4" id="KW-1185">Reference proteome</keyword>
<keyword evidence="2" id="KW-0812">Transmembrane</keyword>
<comment type="caution">
    <text evidence="3">The sequence shown here is derived from an EMBL/GenBank/DDBJ whole genome shotgun (WGS) entry which is preliminary data.</text>
</comment>
<dbReference type="OrthoDB" id="3071114at2759"/>
<dbReference type="AlphaFoldDB" id="A0A9P5TMS0"/>
<gene>
    <name evidence="3" type="ORF">CPB84DRAFT_1777040</name>
</gene>
<keyword evidence="2" id="KW-1133">Transmembrane helix</keyword>
<feature type="compositionally biased region" description="Acidic residues" evidence="1">
    <location>
        <begin position="252"/>
        <end position="270"/>
    </location>
</feature>
<accession>A0A9P5TMS0</accession>
<evidence type="ECO:0000313" key="4">
    <source>
        <dbReference type="Proteomes" id="UP000724874"/>
    </source>
</evidence>
<proteinExistence type="predicted"/>
<evidence type="ECO:0000256" key="2">
    <source>
        <dbReference type="SAM" id="Phobius"/>
    </source>
</evidence>
<keyword evidence="2" id="KW-0472">Membrane</keyword>
<feature type="region of interest" description="Disordered" evidence="1">
    <location>
        <begin position="313"/>
        <end position="346"/>
    </location>
</feature>
<dbReference type="Proteomes" id="UP000724874">
    <property type="component" value="Unassembled WGS sequence"/>
</dbReference>
<dbReference type="EMBL" id="JADNYJ010000039">
    <property type="protein sequence ID" value="KAF8901930.1"/>
    <property type="molecule type" value="Genomic_DNA"/>
</dbReference>
<feature type="compositionally biased region" description="Polar residues" evidence="1">
    <location>
        <begin position="470"/>
        <end position="488"/>
    </location>
</feature>
<feature type="region of interest" description="Disordered" evidence="1">
    <location>
        <begin position="217"/>
        <end position="292"/>
    </location>
</feature>
<feature type="compositionally biased region" description="Basic and acidic residues" evidence="1">
    <location>
        <begin position="271"/>
        <end position="283"/>
    </location>
</feature>
<evidence type="ECO:0000313" key="3">
    <source>
        <dbReference type="EMBL" id="KAF8901930.1"/>
    </source>
</evidence>
<feature type="region of interest" description="Disordered" evidence="1">
    <location>
        <begin position="358"/>
        <end position="500"/>
    </location>
</feature>
<sequence length="572" mass="59637">MSTSATFSGSNTSAATSAAFSSSSSDVSTTSSSSPPTSPSPSAAGFSSSTFFPFSPPPSASTSTSSTLTTSSHITSPSLTSPNPGFAASPSFSSMSSIASPTQNAVHPISDAQAASDNGSTWTPGEIALVAVCSFVVVLAVVACILVVVIRRRMAKKKLQREFDFVVQPPDAAPNRNSIGSVEKYGYGWRSEGGSSGKVRMSPSKYLAGVAGGHQRSLSAGVQAEAETRGTAPLLSRKIRPMSSRHSHDAVYDDDEPPSPYDDGNDNDDEDVHRRGSEYHEPRTPLGPSSAAVPLLASASSPALVTSASRLNVPAPPTSWRPPSSIPPIPPVPTSPPPPSPAQQQLMQDLQSVENLYSVQLQPQSPSRRSSKATRRSSRRAFADINVNADGYNSDDSESMYSQASAPVSASASSLISSKSVRPIYGRQSRAGQELVPPPSGTAAGPGGLPSIPQSPSGGSVYGKGDESQRQSVVTIRPAPSTSMVLSQTEEEEESVLSNPDQAALVAKLLQSRQKNIARDGDLDAGQDPSTPTRSSTLVSHIERNGSIKPALALESVEEASETSSTVRQMRR</sequence>
<feature type="compositionally biased region" description="Basic residues" evidence="1">
    <location>
        <begin position="369"/>
        <end position="379"/>
    </location>
</feature>
<feature type="region of interest" description="Disordered" evidence="1">
    <location>
        <begin position="517"/>
        <end position="572"/>
    </location>
</feature>
<feature type="region of interest" description="Disordered" evidence="1">
    <location>
        <begin position="62"/>
        <end position="85"/>
    </location>
</feature>
<feature type="compositionally biased region" description="Low complexity" evidence="1">
    <location>
        <begin position="562"/>
        <end position="572"/>
    </location>
</feature>
<feature type="transmembrane region" description="Helical" evidence="2">
    <location>
        <begin position="127"/>
        <end position="150"/>
    </location>
</feature>
<feature type="region of interest" description="Disordered" evidence="1">
    <location>
        <begin position="1"/>
        <end position="45"/>
    </location>
</feature>
<feature type="compositionally biased region" description="Low complexity" evidence="1">
    <location>
        <begin position="402"/>
        <end position="420"/>
    </location>
</feature>
<feature type="compositionally biased region" description="Polar residues" evidence="1">
    <location>
        <begin position="528"/>
        <end position="539"/>
    </location>
</feature>